<comment type="caution">
    <text evidence="1">The sequence shown here is derived from an EMBL/GenBank/DDBJ whole genome shotgun (WGS) entry which is preliminary data.</text>
</comment>
<evidence type="ECO:0000313" key="2">
    <source>
        <dbReference type="Proteomes" id="UP000641025"/>
    </source>
</evidence>
<organism evidence="1 2">
    <name type="scientific">Geomonas propionica</name>
    <dbReference type="NCBI Taxonomy" id="2798582"/>
    <lineage>
        <taxon>Bacteria</taxon>
        <taxon>Pseudomonadati</taxon>
        <taxon>Thermodesulfobacteriota</taxon>
        <taxon>Desulfuromonadia</taxon>
        <taxon>Geobacterales</taxon>
        <taxon>Geobacteraceae</taxon>
        <taxon>Geomonas</taxon>
    </lineage>
</organism>
<sequence>MPILQAKKENAIDAVSQLIALLERCREYGWASKFIPIKDALVDLDFDKAIHLYSRIPMPNMGGFLDLILSERNGHLVRSYDEDNALLEMLRGVVSQAIGNLRLYLSYEIDRPLVKVPRGG</sequence>
<dbReference type="EMBL" id="JAEMHK010000023">
    <property type="protein sequence ID" value="MBJ6802675.1"/>
    <property type="molecule type" value="Genomic_DNA"/>
</dbReference>
<evidence type="ECO:0000313" key="1">
    <source>
        <dbReference type="EMBL" id="MBJ6802675.1"/>
    </source>
</evidence>
<reference evidence="1 2" key="1">
    <citation type="submission" date="2020-12" db="EMBL/GenBank/DDBJ databases">
        <title>Geomonas sp. Red259, isolated from paddy soil.</title>
        <authorList>
            <person name="Xu Z."/>
            <person name="Zhang Z."/>
            <person name="Masuda Y."/>
            <person name="Itoh H."/>
            <person name="Senoo K."/>
        </authorList>
    </citation>
    <scope>NUCLEOTIDE SEQUENCE [LARGE SCALE GENOMIC DNA]</scope>
    <source>
        <strain evidence="1 2">Red259</strain>
    </source>
</reference>
<gene>
    <name evidence="1" type="ORF">JFN90_21305</name>
</gene>
<keyword evidence="2" id="KW-1185">Reference proteome</keyword>
<dbReference type="RefSeq" id="WP_199397144.1">
    <property type="nucleotide sequence ID" value="NZ_JAEMHK010000023.1"/>
</dbReference>
<protein>
    <submittedName>
        <fullName evidence="1">Uncharacterized protein</fullName>
    </submittedName>
</protein>
<dbReference type="Proteomes" id="UP000641025">
    <property type="component" value="Unassembled WGS sequence"/>
</dbReference>
<accession>A0ABS0YXJ9</accession>
<proteinExistence type="predicted"/>
<name>A0ABS0YXJ9_9BACT</name>